<sequence length="78" mass="9455">MPYYLIRHRYSGETFRAEYRSKSALRRTLPRFCEDSQEYCSFWDIDEVSFEEFRKHKDARSAGELFNLKTFMPKSARA</sequence>
<evidence type="ECO:0000313" key="2">
    <source>
        <dbReference type="Proteomes" id="UP000015347"/>
    </source>
</evidence>
<name>S9RS46_9RHOB</name>
<evidence type="ECO:0000313" key="1">
    <source>
        <dbReference type="EMBL" id="EPX76799.1"/>
    </source>
</evidence>
<accession>S9RS46</accession>
<keyword evidence="2" id="KW-1185">Reference proteome</keyword>
<protein>
    <submittedName>
        <fullName evidence="1">Uncharacterized protein</fullName>
    </submittedName>
</protein>
<dbReference type="HOGENOM" id="CLU_2619993_0_0_5"/>
<dbReference type="STRING" id="1123237.Salmuc_04685"/>
<gene>
    <name evidence="1" type="ORF">Salmuc_04685</name>
</gene>
<dbReference type="EMBL" id="APVH01000043">
    <property type="protein sequence ID" value="EPX76799.1"/>
    <property type="molecule type" value="Genomic_DNA"/>
</dbReference>
<dbReference type="Proteomes" id="UP000015347">
    <property type="component" value="Unassembled WGS sequence"/>
</dbReference>
<dbReference type="AlphaFoldDB" id="S9RS46"/>
<proteinExistence type="predicted"/>
<dbReference type="RefSeq" id="WP_020041766.1">
    <property type="nucleotide sequence ID" value="NZ_KE557281.1"/>
</dbReference>
<reference evidence="2" key="1">
    <citation type="journal article" date="2014" name="Stand. Genomic Sci.">
        <title>Genome sequence of the exopolysaccharide-producing Salipiger mucosus type strain (DSM 16094(T)), a moderately halophilic member of the Roseobacter clade.</title>
        <authorList>
            <person name="Riedel T."/>
            <person name="Spring S."/>
            <person name="Fiebig A."/>
            <person name="Petersen J."/>
            <person name="Kyrpides N.C."/>
            <person name="Goker M."/>
            <person name="Klenk H.P."/>
        </authorList>
    </citation>
    <scope>NUCLEOTIDE SEQUENCE [LARGE SCALE GENOMIC DNA]</scope>
    <source>
        <strain evidence="2">DSM 16094</strain>
    </source>
</reference>
<comment type="caution">
    <text evidence="1">The sequence shown here is derived from an EMBL/GenBank/DDBJ whole genome shotgun (WGS) entry which is preliminary data.</text>
</comment>
<organism evidence="1 2">
    <name type="scientific">Salipiger mucosus DSM 16094</name>
    <dbReference type="NCBI Taxonomy" id="1123237"/>
    <lineage>
        <taxon>Bacteria</taxon>
        <taxon>Pseudomonadati</taxon>
        <taxon>Pseudomonadota</taxon>
        <taxon>Alphaproteobacteria</taxon>
        <taxon>Rhodobacterales</taxon>
        <taxon>Roseobacteraceae</taxon>
        <taxon>Salipiger</taxon>
    </lineage>
</organism>